<reference evidence="1 2" key="1">
    <citation type="submission" date="2024-02" db="EMBL/GenBank/DDBJ databases">
        <authorList>
            <person name="Chen Y."/>
            <person name="Shah S."/>
            <person name="Dougan E. K."/>
            <person name="Thang M."/>
            <person name="Chan C."/>
        </authorList>
    </citation>
    <scope>NUCLEOTIDE SEQUENCE [LARGE SCALE GENOMIC DNA]</scope>
</reference>
<protein>
    <recommendedName>
        <fullName evidence="3">Nudix hydrolase domain-containing protein</fullName>
    </recommendedName>
</protein>
<dbReference type="InterPro" id="IPR015797">
    <property type="entry name" value="NUDIX_hydrolase-like_dom_sf"/>
</dbReference>
<name>A0ABP0K320_9DINO</name>
<gene>
    <name evidence="1" type="ORF">CCMP2556_LOCUS14359</name>
</gene>
<proteinExistence type="predicted"/>
<evidence type="ECO:0008006" key="3">
    <source>
        <dbReference type="Google" id="ProtNLM"/>
    </source>
</evidence>
<dbReference type="Proteomes" id="UP001642484">
    <property type="component" value="Unassembled WGS sequence"/>
</dbReference>
<evidence type="ECO:0000313" key="2">
    <source>
        <dbReference type="Proteomes" id="UP001642484"/>
    </source>
</evidence>
<comment type="caution">
    <text evidence="1">The sequence shown here is derived from an EMBL/GenBank/DDBJ whole genome shotgun (WGS) entry which is preliminary data.</text>
</comment>
<dbReference type="EMBL" id="CAXAMN010007335">
    <property type="protein sequence ID" value="CAK9021181.1"/>
    <property type="molecule type" value="Genomic_DNA"/>
</dbReference>
<evidence type="ECO:0000313" key="1">
    <source>
        <dbReference type="EMBL" id="CAK9021181.1"/>
    </source>
</evidence>
<organism evidence="1 2">
    <name type="scientific">Durusdinium trenchii</name>
    <dbReference type="NCBI Taxonomy" id="1381693"/>
    <lineage>
        <taxon>Eukaryota</taxon>
        <taxon>Sar</taxon>
        <taxon>Alveolata</taxon>
        <taxon>Dinophyceae</taxon>
        <taxon>Suessiales</taxon>
        <taxon>Symbiodiniaceae</taxon>
        <taxon>Durusdinium</taxon>
    </lineage>
</organism>
<accession>A0ABP0K320</accession>
<sequence>MACRWQYRLSSEERWQWLPPEACDALTAAEDKAEHAAADARPASLSVPSLGLEVQLSTMSVILDGGTYGQVRKAPKWWGEDANLAAGVLVACEDGEAGARVLLGIEDRPWWPQKQAGPFWGFVEPTDADFPSAMAREATEETLDVLGGEAELRSCLQSDIYSAPVCCSPWHKGPNGEGLQVLRLVSLGSLKKQEQRAVQRSFLNRRSRALVIAAATVAHGCSQRTPPPHLEVEELHWCDAFPLLQSLEAGQPTRIGTAQRPLRGFVAELLQEGLQWPGAARFRDYCHGNFEVLRPMPHCKTLIPRLISEVGGSLAFTVCHRGRMRKGSW</sequence>
<dbReference type="SUPFAM" id="SSF55811">
    <property type="entry name" value="Nudix"/>
    <property type="match status" value="1"/>
</dbReference>
<keyword evidence="2" id="KW-1185">Reference proteome</keyword>